<evidence type="ECO:0000256" key="1">
    <source>
        <dbReference type="ARBA" id="ARBA00022448"/>
    </source>
</evidence>
<dbReference type="Gene3D" id="3.30.70.20">
    <property type="match status" value="1"/>
</dbReference>
<dbReference type="PROSITE" id="PS51379">
    <property type="entry name" value="4FE4S_FER_2"/>
    <property type="match status" value="1"/>
</dbReference>
<dbReference type="InterPro" id="IPR017896">
    <property type="entry name" value="4Fe4S_Fe-S-bd"/>
</dbReference>
<evidence type="ECO:0000259" key="6">
    <source>
        <dbReference type="PROSITE" id="PS51379"/>
    </source>
</evidence>
<dbReference type="EMBL" id="FRDN01000024">
    <property type="protein sequence ID" value="SHN88279.1"/>
    <property type="molecule type" value="Genomic_DNA"/>
</dbReference>
<dbReference type="PANTHER" id="PTHR43082:SF3">
    <property type="entry name" value="FERREDOXIN-LIKE PROTEIN YDIT"/>
    <property type="match status" value="1"/>
</dbReference>
<evidence type="ECO:0000256" key="5">
    <source>
        <dbReference type="ARBA" id="ARBA00023014"/>
    </source>
</evidence>
<organism evidence="7 8">
    <name type="scientific">Desulfitobacterium chlororespirans DSM 11544</name>
    <dbReference type="NCBI Taxonomy" id="1121395"/>
    <lineage>
        <taxon>Bacteria</taxon>
        <taxon>Bacillati</taxon>
        <taxon>Bacillota</taxon>
        <taxon>Clostridia</taxon>
        <taxon>Eubacteriales</taxon>
        <taxon>Desulfitobacteriaceae</taxon>
        <taxon>Desulfitobacterium</taxon>
    </lineage>
</organism>
<dbReference type="PANTHER" id="PTHR43082">
    <property type="entry name" value="FERREDOXIN-LIKE"/>
    <property type="match status" value="1"/>
</dbReference>
<dbReference type="AlphaFoldDB" id="A0A1M7UZ79"/>
<dbReference type="GO" id="GO:0005506">
    <property type="term" value="F:iron ion binding"/>
    <property type="evidence" value="ECO:0007669"/>
    <property type="project" value="InterPro"/>
</dbReference>
<dbReference type="PIRSF" id="PIRSF036548">
    <property type="entry name" value="Fdx_FixX"/>
    <property type="match status" value="1"/>
</dbReference>
<dbReference type="RefSeq" id="WP_072775293.1">
    <property type="nucleotide sequence ID" value="NZ_FRDN01000024.1"/>
</dbReference>
<keyword evidence="4" id="KW-0408">Iron</keyword>
<proteinExistence type="predicted"/>
<accession>A0A1M7UZ79</accession>
<dbReference type="STRING" id="1121395.SAMN02745215_05249"/>
<sequence>MNRMTLTDKLALDKFEVDEGEPHIIIDNAKCVTCHSKSCLHVCPAGLYSEQNGEITVEWAGCLECGTCKAVCGKKALDWQYPRGGFGIIYRQG</sequence>
<evidence type="ECO:0000313" key="8">
    <source>
        <dbReference type="Proteomes" id="UP000184010"/>
    </source>
</evidence>
<keyword evidence="5" id="KW-0411">Iron-sulfur</keyword>
<dbReference type="Proteomes" id="UP000184010">
    <property type="component" value="Unassembled WGS sequence"/>
</dbReference>
<keyword evidence="1" id="KW-0813">Transport</keyword>
<reference evidence="8" key="1">
    <citation type="submission" date="2016-12" db="EMBL/GenBank/DDBJ databases">
        <authorList>
            <person name="Varghese N."/>
            <person name="Submissions S."/>
        </authorList>
    </citation>
    <scope>NUCLEOTIDE SEQUENCE [LARGE SCALE GENOMIC DNA]</scope>
    <source>
        <strain evidence="8">DSM 11544</strain>
    </source>
</reference>
<evidence type="ECO:0000256" key="2">
    <source>
        <dbReference type="ARBA" id="ARBA00022723"/>
    </source>
</evidence>
<evidence type="ECO:0000313" key="7">
    <source>
        <dbReference type="EMBL" id="SHN88279.1"/>
    </source>
</evidence>
<dbReference type="GO" id="GO:0051536">
    <property type="term" value="F:iron-sulfur cluster binding"/>
    <property type="evidence" value="ECO:0007669"/>
    <property type="project" value="UniProtKB-KW"/>
</dbReference>
<dbReference type="InterPro" id="IPR012206">
    <property type="entry name" value="Fd_FixX"/>
</dbReference>
<evidence type="ECO:0000256" key="3">
    <source>
        <dbReference type="ARBA" id="ARBA00022982"/>
    </source>
</evidence>
<keyword evidence="8" id="KW-1185">Reference proteome</keyword>
<gene>
    <name evidence="7" type="ORF">SAMN02745215_05249</name>
</gene>
<keyword evidence="2" id="KW-0479">Metal-binding</keyword>
<feature type="domain" description="4Fe-4S ferredoxin-type" evidence="6">
    <location>
        <begin position="22"/>
        <end position="53"/>
    </location>
</feature>
<dbReference type="Pfam" id="PF13187">
    <property type="entry name" value="Fer4_9"/>
    <property type="match status" value="1"/>
</dbReference>
<protein>
    <submittedName>
        <fullName evidence="7">Ferredoxin like protein</fullName>
    </submittedName>
</protein>
<dbReference type="SUPFAM" id="SSF54862">
    <property type="entry name" value="4Fe-4S ferredoxins"/>
    <property type="match status" value="1"/>
</dbReference>
<keyword evidence="3" id="KW-0249">Electron transport</keyword>
<evidence type="ECO:0000256" key="4">
    <source>
        <dbReference type="ARBA" id="ARBA00023004"/>
    </source>
</evidence>
<name>A0A1M7UZ79_9FIRM</name>